<evidence type="ECO:0000313" key="4">
    <source>
        <dbReference type="Proteomes" id="UP000625711"/>
    </source>
</evidence>
<feature type="region of interest" description="Disordered" evidence="1">
    <location>
        <begin position="51"/>
        <end position="103"/>
    </location>
</feature>
<comment type="caution">
    <text evidence="2">The sequence shown here is derived from an EMBL/GenBank/DDBJ whole genome shotgun (WGS) entry which is preliminary data.</text>
</comment>
<proteinExistence type="predicted"/>
<organism evidence="2 4">
    <name type="scientific">Rhynchophorus ferrugineus</name>
    <name type="common">Red palm weevil</name>
    <name type="synonym">Curculio ferrugineus</name>
    <dbReference type="NCBI Taxonomy" id="354439"/>
    <lineage>
        <taxon>Eukaryota</taxon>
        <taxon>Metazoa</taxon>
        <taxon>Ecdysozoa</taxon>
        <taxon>Arthropoda</taxon>
        <taxon>Hexapoda</taxon>
        <taxon>Insecta</taxon>
        <taxon>Pterygota</taxon>
        <taxon>Neoptera</taxon>
        <taxon>Endopterygota</taxon>
        <taxon>Coleoptera</taxon>
        <taxon>Polyphaga</taxon>
        <taxon>Cucujiformia</taxon>
        <taxon>Curculionidae</taxon>
        <taxon>Dryophthorinae</taxon>
        <taxon>Rhynchophorus</taxon>
    </lineage>
</organism>
<feature type="compositionally biased region" description="Polar residues" evidence="1">
    <location>
        <begin position="71"/>
        <end position="96"/>
    </location>
</feature>
<evidence type="ECO:0000256" key="1">
    <source>
        <dbReference type="SAM" id="MobiDB-lite"/>
    </source>
</evidence>
<reference evidence="2" key="1">
    <citation type="submission" date="2020-08" db="EMBL/GenBank/DDBJ databases">
        <title>Genome sequencing and assembly of the red palm weevil Rhynchophorus ferrugineus.</title>
        <authorList>
            <person name="Dias G.B."/>
            <person name="Bergman C.M."/>
            <person name="Manee M."/>
        </authorList>
    </citation>
    <scope>NUCLEOTIDE SEQUENCE</scope>
    <source>
        <strain evidence="2">AA-2017</strain>
        <tissue evidence="2">Whole larva</tissue>
    </source>
</reference>
<dbReference type="EMBL" id="JAACXV010018901">
    <property type="protein sequence ID" value="KAF7263879.1"/>
    <property type="molecule type" value="Genomic_DNA"/>
</dbReference>
<evidence type="ECO:0000313" key="2">
    <source>
        <dbReference type="EMBL" id="KAF7263879.1"/>
    </source>
</evidence>
<accession>A0A834M3M5</accession>
<feature type="compositionally biased region" description="Basic and acidic residues" evidence="1">
    <location>
        <begin position="51"/>
        <end position="67"/>
    </location>
</feature>
<keyword evidence="4" id="KW-1185">Reference proteome</keyword>
<sequence length="103" mass="11632">MLIHISTTRRQSNPTTLQTQTVLRDADHQSIPTISQPYLTSSFNKMDAFYTRDKDSDNSPPKDKDLAARYSRTSRSSLPTNKKSNNSRSVIQNGSDKISDQAR</sequence>
<dbReference type="AlphaFoldDB" id="A0A834M3M5"/>
<evidence type="ECO:0000313" key="3">
    <source>
        <dbReference type="EMBL" id="KAF7270822.1"/>
    </source>
</evidence>
<name>A0A834M3M5_RHYFE</name>
<dbReference type="EMBL" id="JAACXV010014055">
    <property type="protein sequence ID" value="KAF7270822.1"/>
    <property type="molecule type" value="Genomic_DNA"/>
</dbReference>
<feature type="compositionally biased region" description="Polar residues" evidence="1">
    <location>
        <begin position="1"/>
        <end position="22"/>
    </location>
</feature>
<gene>
    <name evidence="2" type="ORF">GWI33_000980</name>
    <name evidence="3" type="ORF">GWI33_016229</name>
</gene>
<feature type="region of interest" description="Disordered" evidence="1">
    <location>
        <begin position="1"/>
        <end position="24"/>
    </location>
</feature>
<protein>
    <submittedName>
        <fullName evidence="2">Uncharacterized protein</fullName>
    </submittedName>
</protein>
<dbReference type="Proteomes" id="UP000625711">
    <property type="component" value="Unassembled WGS sequence"/>
</dbReference>